<dbReference type="OrthoDB" id="551633at2759"/>
<dbReference type="PANTHER" id="PTHR14577">
    <property type="entry name" value="NUCLEOLAR PROTEIN 12"/>
    <property type="match status" value="1"/>
</dbReference>
<dbReference type="VEuPathDB" id="FungiDB:DNF11_2622"/>
<dbReference type="GO" id="GO:0005730">
    <property type="term" value="C:nucleolus"/>
    <property type="evidence" value="ECO:0007669"/>
    <property type="project" value="UniProtKB-SubCell"/>
</dbReference>
<reference evidence="6 7" key="1">
    <citation type="submission" date="2018-10" db="EMBL/GenBank/DDBJ databases">
        <title>Complete genome sequence of Malassezia restricta CBS 7877.</title>
        <authorList>
            <person name="Morand S.C."/>
            <person name="Bertignac M."/>
            <person name="Iltis A."/>
            <person name="Kolder I."/>
            <person name="Pirovano W."/>
            <person name="Jourdain R."/>
            <person name="Clavaud C."/>
        </authorList>
    </citation>
    <scope>NUCLEOTIDE SEQUENCE [LARGE SCALE GENOMIC DNA]</scope>
    <source>
        <strain evidence="6 7">CBS 7877</strain>
    </source>
</reference>
<keyword evidence="3" id="KW-0175">Coiled coil</keyword>
<protein>
    <submittedName>
        <fullName evidence="6">Ribosomal RNA-processing protein 17</fullName>
    </submittedName>
</protein>
<evidence type="ECO:0000256" key="2">
    <source>
        <dbReference type="ARBA" id="ARBA00007175"/>
    </source>
</evidence>
<dbReference type="Proteomes" id="UP000269793">
    <property type="component" value="Chromosome IV"/>
</dbReference>
<evidence type="ECO:0000256" key="5">
    <source>
        <dbReference type="SAM" id="MobiDB-lite"/>
    </source>
</evidence>
<feature type="region of interest" description="Disordered" evidence="5">
    <location>
        <begin position="80"/>
        <end position="254"/>
    </location>
</feature>
<sequence>MGLESLTESAQPRATRPAKKRAAPTYARPSRQKQTVVFDEDARREFLTGFSKRKTQRRQAAHAHVQRLIRDEIRQARLAAAEARKRQAAENVRAEQLAYGAADDSAQQDDDDDKQKEIERDFESDEHRAHVTVQTLELDEDAPRPAPRAAPAPPPPPPPPRKTTAPPTAAAPSGSLTGILEPDVAHAAMSDHVFPTVAARTERERPTTYTSKAERMQERQRQRARHHAQAEKRRAQQRAQHAAKKTKTTKPRRS</sequence>
<evidence type="ECO:0000256" key="1">
    <source>
        <dbReference type="ARBA" id="ARBA00004604"/>
    </source>
</evidence>
<comment type="subcellular location">
    <subcellularLocation>
        <location evidence="1">Nucleus</location>
        <location evidence="1">Nucleolus</location>
    </subcellularLocation>
</comment>
<dbReference type="GO" id="GO:0019843">
    <property type="term" value="F:rRNA binding"/>
    <property type="evidence" value="ECO:0007669"/>
    <property type="project" value="TreeGrafter"/>
</dbReference>
<name>A0A3G2S8B9_MALR7</name>
<proteinExistence type="inferred from homology"/>
<evidence type="ECO:0000313" key="6">
    <source>
        <dbReference type="EMBL" id="AYO43572.1"/>
    </source>
</evidence>
<keyword evidence="4" id="KW-0539">Nucleus</keyword>
<dbReference type="EMBL" id="CP033151">
    <property type="protein sequence ID" value="AYO43572.1"/>
    <property type="molecule type" value="Genomic_DNA"/>
</dbReference>
<dbReference type="AlphaFoldDB" id="A0A3G2S8B9"/>
<dbReference type="InterPro" id="IPR019186">
    <property type="entry name" value="Nucleolar_protein_12"/>
</dbReference>
<dbReference type="PANTHER" id="PTHR14577:SF0">
    <property type="entry name" value="NUCLEOLAR PROTEIN 12"/>
    <property type="match status" value="1"/>
</dbReference>
<feature type="compositionally biased region" description="Pro residues" evidence="5">
    <location>
        <begin position="144"/>
        <end position="161"/>
    </location>
</feature>
<feature type="compositionally biased region" description="Low complexity" evidence="5">
    <location>
        <begin position="162"/>
        <end position="172"/>
    </location>
</feature>
<dbReference type="STRING" id="425264.A0A3G2S8B9"/>
<dbReference type="Pfam" id="PF09805">
    <property type="entry name" value="Nop25"/>
    <property type="match status" value="1"/>
</dbReference>
<feature type="compositionally biased region" description="Basic and acidic residues" evidence="5">
    <location>
        <begin position="113"/>
        <end position="129"/>
    </location>
</feature>
<evidence type="ECO:0000256" key="3">
    <source>
        <dbReference type="ARBA" id="ARBA00023054"/>
    </source>
</evidence>
<evidence type="ECO:0000256" key="4">
    <source>
        <dbReference type="ARBA" id="ARBA00023242"/>
    </source>
</evidence>
<keyword evidence="7" id="KW-1185">Reference proteome</keyword>
<organism evidence="6 7">
    <name type="scientific">Malassezia restricta (strain ATCC 96810 / NBRC 103918 / CBS 7877)</name>
    <name type="common">Seborrheic dermatitis infection agent</name>
    <dbReference type="NCBI Taxonomy" id="425264"/>
    <lineage>
        <taxon>Eukaryota</taxon>
        <taxon>Fungi</taxon>
        <taxon>Dikarya</taxon>
        <taxon>Basidiomycota</taxon>
        <taxon>Ustilaginomycotina</taxon>
        <taxon>Malasseziomycetes</taxon>
        <taxon>Malasseziales</taxon>
        <taxon>Malasseziaceae</taxon>
        <taxon>Malassezia</taxon>
    </lineage>
</organism>
<accession>A0A3G2S8B9</accession>
<feature type="compositionally biased region" description="Basic residues" evidence="5">
    <location>
        <begin position="241"/>
        <end position="254"/>
    </location>
</feature>
<gene>
    <name evidence="6" type="primary">rrp17</name>
    <name evidence="6" type="ORF">DNF11_2622</name>
</gene>
<comment type="similarity">
    <text evidence="2">Belongs to the RRP17 family.</text>
</comment>
<feature type="compositionally biased region" description="Basic and acidic residues" evidence="5">
    <location>
        <begin position="200"/>
        <end position="221"/>
    </location>
</feature>
<evidence type="ECO:0000313" key="7">
    <source>
        <dbReference type="Proteomes" id="UP000269793"/>
    </source>
</evidence>
<feature type="compositionally biased region" description="Polar residues" evidence="5">
    <location>
        <begin position="1"/>
        <end position="10"/>
    </location>
</feature>
<feature type="region of interest" description="Disordered" evidence="5">
    <location>
        <begin position="1"/>
        <end position="37"/>
    </location>
</feature>